<reference evidence="5" key="2">
    <citation type="journal article" date="2021" name="Sci. Data">
        <title>Chromosome-scale genome sequencing, assembly and annotation of six genomes from subfamily Leishmaniinae.</title>
        <authorList>
            <person name="Almutairi H."/>
            <person name="Urbaniak M.D."/>
            <person name="Bates M.D."/>
            <person name="Jariyapan N."/>
            <person name="Kwakye-Nuako G."/>
            <person name="Thomaz Soccol V."/>
            <person name="Al-Salem W.S."/>
            <person name="Dillon R.J."/>
            <person name="Bates P.A."/>
            <person name="Gatherer D."/>
        </authorList>
    </citation>
    <scope>NUCLEOTIDE SEQUENCE [LARGE SCALE GENOMIC DNA]</scope>
</reference>
<dbReference type="FunFam" id="3.40.50.300:FF:003549">
    <property type="entry name" value="ABC transporter family-like protein"/>
    <property type="match status" value="1"/>
</dbReference>
<name>A0A836H3E8_9TRYP</name>
<evidence type="ECO:0000256" key="1">
    <source>
        <dbReference type="ARBA" id="ARBA00022741"/>
    </source>
</evidence>
<reference evidence="5" key="1">
    <citation type="journal article" date="2021" name="Microbiol. Resour. Announc.">
        <title>LGAAP: Leishmaniinae Genome Assembly and Annotation Pipeline.</title>
        <authorList>
            <person name="Almutairi H."/>
            <person name="Urbaniak M.D."/>
            <person name="Bates M.D."/>
            <person name="Jariyapan N."/>
            <person name="Kwakye-Nuako G."/>
            <person name="Thomaz-Soccol V."/>
            <person name="Al-Salem W.S."/>
            <person name="Dillon R.J."/>
            <person name="Bates P.A."/>
            <person name="Gatherer D."/>
        </authorList>
    </citation>
    <scope>NUCLEOTIDE SEQUENCE [LARGE SCALE GENOMIC DNA]</scope>
</reference>
<dbReference type="PANTHER" id="PTHR24221:SF503">
    <property type="entry name" value="MITOCHONDRIAL POTASSIUM CHANNEL ATP-BINDING SUBUNIT"/>
    <property type="match status" value="1"/>
</dbReference>
<keyword evidence="2" id="KW-0067">ATP-binding</keyword>
<gene>
    <name evidence="4" type="ORF">LSCM4_02657</name>
</gene>
<dbReference type="GO" id="GO:0042626">
    <property type="term" value="F:ATPase-coupled transmembrane transporter activity"/>
    <property type="evidence" value="ECO:0007669"/>
    <property type="project" value="TreeGrafter"/>
</dbReference>
<sequence length="949" mass="102705">MGIAGAPWFAIPLATITAVKVATAIVNLANCRKLRQRAASRATRDAETVIDAVAHLADSPKDGAYLSAETTTPAVIDLNTKHRRILVSQARLRGIRYSLLALFDCYAVACRCETVPDAVKADVWNCLCAIVEAHIMAYVGASALSENPSEASTALAVCDMLLGRRYHVAHFLNTPLSSSRLLLGSPPRNLLTQAVRKNRNESRSVRSLVLFARLLHTTCTRSETMLFTLLAAVHVMYLSWLMQTTSSAAVPSAFRYTVDVLNEATTTSAAQVCTWERFVWRVVSSSPGRMFASAAFGVVASHLFSSAKEAASDVVLRHLHMTLKTDTLLALTRFDFVADAHWTLPGRVYSALGVATSFSFADVDRVLDVVGERVQRWRTVWRLPVACTVGWLTRQGLDWLQRCWTRACLMTSFVACYGAGETGCCTVPRGRLGTAECCLSLPPYGAHYGLQALLLAAASPPRMGSSPSAVVQWLAEHTRWPLAPRPCLTATERVLQAVSAANGAAGILRARYDAARQLCASPAEEAQAPSSFAATLSLRRASGDGAFGPLSGPPPLAASSVTHVSDILEEVMDKALSSCAGVPIMAAVAVTEVQSQGQRRTKSSLSQDAVADIFDVTRVVDSGAVFVMPPTRPWTLVSSFQFDVQIAQLRYHEHESYSQSVETLAYVQHTHQPTLDGQPWAHYSAPPSLLCPGDGSSAAWRVTFDHVFFRYPGTDRDVLHDITFDLAAGGFLGIVGYSGAGKSTLLLLLSRVYAPTRGHIRINGHPIECIPPRALRRRLGNCWQSDRDACFLEGISLERNLAYGNLAAASAGAVAAAMEQACVNTAVAARPNGLREPLLCSQWSDGEVARLMLARALMVPSDNAGVYIFDECTNGLDSVTETKVFSSDLFQLRNATRVMVSHRLASVRTADEILVLAHGRIVERGTWTQLLGGGDDSLFYTLYRAQTVS</sequence>
<dbReference type="Gene3D" id="3.40.50.300">
    <property type="entry name" value="P-loop containing nucleotide triphosphate hydrolases"/>
    <property type="match status" value="1"/>
</dbReference>
<organism evidence="4 5">
    <name type="scientific">Leishmania orientalis</name>
    <dbReference type="NCBI Taxonomy" id="2249476"/>
    <lineage>
        <taxon>Eukaryota</taxon>
        <taxon>Discoba</taxon>
        <taxon>Euglenozoa</taxon>
        <taxon>Kinetoplastea</taxon>
        <taxon>Metakinetoplastina</taxon>
        <taxon>Trypanosomatida</taxon>
        <taxon>Trypanosomatidae</taxon>
        <taxon>Leishmaniinae</taxon>
        <taxon>Leishmania</taxon>
    </lineage>
</organism>
<dbReference type="GO" id="GO:0005524">
    <property type="term" value="F:ATP binding"/>
    <property type="evidence" value="ECO:0007669"/>
    <property type="project" value="UniProtKB-KW"/>
</dbReference>
<evidence type="ECO:0000313" key="4">
    <source>
        <dbReference type="EMBL" id="KAG5469258.1"/>
    </source>
</evidence>
<dbReference type="InterPro" id="IPR003593">
    <property type="entry name" value="AAA+_ATPase"/>
</dbReference>
<evidence type="ECO:0000313" key="5">
    <source>
        <dbReference type="Proteomes" id="UP000674143"/>
    </source>
</evidence>
<dbReference type="CDD" id="cd03228">
    <property type="entry name" value="ABCC_MRP_Like"/>
    <property type="match status" value="1"/>
</dbReference>
<protein>
    <recommendedName>
        <fullName evidence="3">ABC transporter domain-containing protein</fullName>
    </recommendedName>
</protein>
<evidence type="ECO:0000256" key="2">
    <source>
        <dbReference type="ARBA" id="ARBA00022840"/>
    </source>
</evidence>
<dbReference type="AlphaFoldDB" id="A0A836H3E8"/>
<dbReference type="KEGG" id="loi:92358617"/>
<dbReference type="InterPro" id="IPR039421">
    <property type="entry name" value="Type_1_exporter"/>
</dbReference>
<dbReference type="RefSeq" id="XP_067060235.1">
    <property type="nucleotide sequence ID" value="XM_067204683.1"/>
</dbReference>
<dbReference type="PROSITE" id="PS50893">
    <property type="entry name" value="ABC_TRANSPORTER_2"/>
    <property type="match status" value="1"/>
</dbReference>
<dbReference type="GO" id="GO:0016020">
    <property type="term" value="C:membrane"/>
    <property type="evidence" value="ECO:0007669"/>
    <property type="project" value="TreeGrafter"/>
</dbReference>
<dbReference type="SUPFAM" id="SSF52540">
    <property type="entry name" value="P-loop containing nucleoside triphosphate hydrolases"/>
    <property type="match status" value="1"/>
</dbReference>
<keyword evidence="5" id="KW-1185">Reference proteome</keyword>
<dbReference type="Pfam" id="PF00005">
    <property type="entry name" value="ABC_tran"/>
    <property type="match status" value="1"/>
</dbReference>
<dbReference type="InterPro" id="IPR003439">
    <property type="entry name" value="ABC_transporter-like_ATP-bd"/>
</dbReference>
<proteinExistence type="predicted"/>
<accession>A0A836H3E8</accession>
<dbReference type="SMART" id="SM00382">
    <property type="entry name" value="AAA"/>
    <property type="match status" value="1"/>
</dbReference>
<comment type="caution">
    <text evidence="4">The sequence shown here is derived from an EMBL/GenBank/DDBJ whole genome shotgun (WGS) entry which is preliminary data.</text>
</comment>
<dbReference type="GeneID" id="92358617"/>
<dbReference type="PANTHER" id="PTHR24221">
    <property type="entry name" value="ATP-BINDING CASSETTE SUB-FAMILY B"/>
    <property type="match status" value="1"/>
</dbReference>
<dbReference type="SMR" id="A0A836H3E8"/>
<evidence type="ECO:0000259" key="3">
    <source>
        <dbReference type="PROSITE" id="PS50893"/>
    </source>
</evidence>
<keyword evidence="1" id="KW-0547">Nucleotide-binding</keyword>
<feature type="domain" description="ABC transporter" evidence="3">
    <location>
        <begin position="702"/>
        <end position="943"/>
    </location>
</feature>
<dbReference type="EMBL" id="JAFHLR010000033">
    <property type="protein sequence ID" value="KAG5469258.1"/>
    <property type="molecule type" value="Genomic_DNA"/>
</dbReference>
<dbReference type="Proteomes" id="UP000674143">
    <property type="component" value="Unassembled WGS sequence"/>
</dbReference>
<dbReference type="InterPro" id="IPR027417">
    <property type="entry name" value="P-loop_NTPase"/>
</dbReference>
<dbReference type="GO" id="GO:0016887">
    <property type="term" value="F:ATP hydrolysis activity"/>
    <property type="evidence" value="ECO:0007669"/>
    <property type="project" value="InterPro"/>
</dbReference>